<dbReference type="PANTHER" id="PTHR42929:SF5">
    <property type="entry name" value="ABC TRANSPORTER PERMEASE PROTEIN"/>
    <property type="match status" value="1"/>
</dbReference>
<dbReference type="KEGG" id="sti:Sthe_2615"/>
<proteinExistence type="inferred from homology"/>
<keyword evidence="7 8" id="KW-0472">Membrane</keyword>
<reference evidence="11" key="1">
    <citation type="submission" date="2009-11" db="EMBL/GenBank/DDBJ databases">
        <title>The complete chromosome 2 of Sphaerobacter thermophilus DSM 20745.</title>
        <authorList>
            <person name="Lucas S."/>
            <person name="Copeland A."/>
            <person name="Lapidus A."/>
            <person name="Glavina del Rio T."/>
            <person name="Dalin E."/>
            <person name="Tice H."/>
            <person name="Bruce D."/>
            <person name="Goodwin L."/>
            <person name="Pitluck S."/>
            <person name="Kyrpides N."/>
            <person name="Mavromatis K."/>
            <person name="Ivanova N."/>
            <person name="Mikhailova N."/>
            <person name="LaButti K.M."/>
            <person name="Clum A."/>
            <person name="Sun H.I."/>
            <person name="Brettin T."/>
            <person name="Detter J.C."/>
            <person name="Han C."/>
            <person name="Larimer F."/>
            <person name="Land M."/>
            <person name="Hauser L."/>
            <person name="Markowitz V."/>
            <person name="Cheng J.F."/>
            <person name="Hugenholtz P."/>
            <person name="Woyke T."/>
            <person name="Wu D."/>
            <person name="Steenblock K."/>
            <person name="Schneider S."/>
            <person name="Pukall R."/>
            <person name="Goeker M."/>
            <person name="Klenk H.P."/>
            <person name="Eisen J.A."/>
        </authorList>
    </citation>
    <scope>NUCLEOTIDE SEQUENCE [LARGE SCALE GENOMIC DNA]</scope>
    <source>
        <strain evidence="11">ATCC 49802 / DSM 20745 / S 6022</strain>
    </source>
</reference>
<dbReference type="Proteomes" id="UP000002027">
    <property type="component" value="Chromosome 2"/>
</dbReference>
<dbReference type="HOGENOM" id="CLU_016047_18_2_0"/>
<dbReference type="SUPFAM" id="SSF161098">
    <property type="entry name" value="MetI-like"/>
    <property type="match status" value="1"/>
</dbReference>
<dbReference type="InterPro" id="IPR000515">
    <property type="entry name" value="MetI-like"/>
</dbReference>
<evidence type="ECO:0000256" key="5">
    <source>
        <dbReference type="ARBA" id="ARBA00022692"/>
    </source>
</evidence>
<comment type="subcellular location">
    <subcellularLocation>
        <location evidence="1 8">Cell membrane</location>
        <topology evidence="1 8">Multi-pass membrane protein</topology>
    </subcellularLocation>
</comment>
<evidence type="ECO:0000313" key="10">
    <source>
        <dbReference type="EMBL" id="ACZ40029.1"/>
    </source>
</evidence>
<sequence length="301" mass="32841">MSNGGAVYAAPGGARRLAARVRQRYPEVQSVLVLAPALVLLTLLYLLPLAQMLLRSILDPEFTLEHYQHFFTEAVYLRVLGVTFRMALAVTVLTLLLGFPVAYVLSTARPRWRNIMLLAVILPFWISILVRTYAWMVLLGRSGVVNETLLRLGLVTEPIKVINTQAGVLIGMTHILLPYMILPLYSVMRGIDPRLMQAASSLGAGTWSALRHVYLPLAMPGIVAGSILVFIISLGFYITPALLGGPRDQMVAMVIAGQVQTLLNWGFAAAISAVLLGTTLVLFAVCNRLVGLDQMFGGISR</sequence>
<dbReference type="STRING" id="479434.Sthe_2615"/>
<name>D1C886_SPHTD</name>
<feature type="domain" description="ABC transmembrane type-1" evidence="9">
    <location>
        <begin position="80"/>
        <end position="286"/>
    </location>
</feature>
<gene>
    <name evidence="10" type="ordered locus">Sthe_2615</name>
</gene>
<dbReference type="InterPro" id="IPR035906">
    <property type="entry name" value="MetI-like_sf"/>
</dbReference>
<feature type="transmembrane region" description="Helical" evidence="8">
    <location>
        <begin position="31"/>
        <end position="54"/>
    </location>
</feature>
<evidence type="ECO:0000313" key="11">
    <source>
        <dbReference type="Proteomes" id="UP000002027"/>
    </source>
</evidence>
<dbReference type="CDD" id="cd06261">
    <property type="entry name" value="TM_PBP2"/>
    <property type="match status" value="1"/>
</dbReference>
<dbReference type="Gene3D" id="1.10.3720.10">
    <property type="entry name" value="MetI-like"/>
    <property type="match status" value="1"/>
</dbReference>
<dbReference type="EMBL" id="CP001824">
    <property type="protein sequence ID" value="ACZ40029.1"/>
    <property type="molecule type" value="Genomic_DNA"/>
</dbReference>
<feature type="transmembrane region" description="Helical" evidence="8">
    <location>
        <begin position="74"/>
        <end position="103"/>
    </location>
</feature>
<keyword evidence="5 8" id="KW-0812">Transmembrane</keyword>
<dbReference type="eggNOG" id="COG1176">
    <property type="taxonomic scope" value="Bacteria"/>
</dbReference>
<keyword evidence="6 8" id="KW-1133">Transmembrane helix</keyword>
<dbReference type="GO" id="GO:0005886">
    <property type="term" value="C:plasma membrane"/>
    <property type="evidence" value="ECO:0007669"/>
    <property type="project" value="UniProtKB-SubCell"/>
</dbReference>
<keyword evidence="4" id="KW-1003">Cell membrane</keyword>
<evidence type="ECO:0000256" key="7">
    <source>
        <dbReference type="ARBA" id="ARBA00023136"/>
    </source>
</evidence>
<evidence type="ECO:0000256" key="1">
    <source>
        <dbReference type="ARBA" id="ARBA00004651"/>
    </source>
</evidence>
<evidence type="ECO:0000256" key="3">
    <source>
        <dbReference type="ARBA" id="ARBA00022448"/>
    </source>
</evidence>
<feature type="transmembrane region" description="Helical" evidence="8">
    <location>
        <begin position="263"/>
        <end position="286"/>
    </location>
</feature>
<dbReference type="PROSITE" id="PS50928">
    <property type="entry name" value="ABC_TM1"/>
    <property type="match status" value="1"/>
</dbReference>
<reference evidence="10 11" key="2">
    <citation type="journal article" date="2010" name="Stand. Genomic Sci.">
        <title>Complete genome sequence of Desulfohalobium retbaense type strain (HR(100)).</title>
        <authorList>
            <person name="Spring S."/>
            <person name="Nolan M."/>
            <person name="Lapidus A."/>
            <person name="Glavina Del Rio T."/>
            <person name="Copeland A."/>
            <person name="Tice H."/>
            <person name="Cheng J.F."/>
            <person name="Lucas S."/>
            <person name="Land M."/>
            <person name="Chen F."/>
            <person name="Bruce D."/>
            <person name="Goodwin L."/>
            <person name="Pitluck S."/>
            <person name="Ivanova N."/>
            <person name="Mavromatis K."/>
            <person name="Mikhailova N."/>
            <person name="Pati A."/>
            <person name="Chen A."/>
            <person name="Palaniappan K."/>
            <person name="Hauser L."/>
            <person name="Chang Y.J."/>
            <person name="Jeffries C.D."/>
            <person name="Munk C."/>
            <person name="Kiss H."/>
            <person name="Chain P."/>
            <person name="Han C."/>
            <person name="Brettin T."/>
            <person name="Detter J.C."/>
            <person name="Schuler E."/>
            <person name="Goker M."/>
            <person name="Rohde M."/>
            <person name="Bristow J."/>
            <person name="Eisen J.A."/>
            <person name="Markowitz V."/>
            <person name="Hugenholtz P."/>
            <person name="Kyrpides N.C."/>
            <person name="Klenk H.P."/>
        </authorList>
    </citation>
    <scope>NUCLEOTIDE SEQUENCE [LARGE SCALE GENOMIC DNA]</scope>
    <source>
        <strain evidence="11">ATCC 49802 / DSM 20745 / S 6022</strain>
    </source>
</reference>
<dbReference type="Pfam" id="PF00528">
    <property type="entry name" value="BPD_transp_1"/>
    <property type="match status" value="1"/>
</dbReference>
<dbReference type="AlphaFoldDB" id="D1C886"/>
<keyword evidence="3 8" id="KW-0813">Transport</keyword>
<feature type="transmembrane region" description="Helical" evidence="8">
    <location>
        <begin position="166"/>
        <end position="187"/>
    </location>
</feature>
<feature type="transmembrane region" description="Helical" evidence="8">
    <location>
        <begin position="115"/>
        <end position="136"/>
    </location>
</feature>
<evidence type="ECO:0000256" key="8">
    <source>
        <dbReference type="RuleBase" id="RU363032"/>
    </source>
</evidence>
<dbReference type="PANTHER" id="PTHR42929">
    <property type="entry name" value="INNER MEMBRANE ABC TRANSPORTER PERMEASE PROTEIN YDCU-RELATED-RELATED"/>
    <property type="match status" value="1"/>
</dbReference>
<dbReference type="GO" id="GO:0055085">
    <property type="term" value="P:transmembrane transport"/>
    <property type="evidence" value="ECO:0007669"/>
    <property type="project" value="InterPro"/>
</dbReference>
<organism evidence="10 11">
    <name type="scientific">Sphaerobacter thermophilus (strain ATCC 49802 / DSM 20745 / KCCM 41009 / NCIMB 13125 / S 6022)</name>
    <dbReference type="NCBI Taxonomy" id="479434"/>
    <lineage>
        <taxon>Bacteria</taxon>
        <taxon>Pseudomonadati</taxon>
        <taxon>Thermomicrobiota</taxon>
        <taxon>Thermomicrobia</taxon>
        <taxon>Sphaerobacterales</taxon>
        <taxon>Sphaerobacterineae</taxon>
        <taxon>Sphaerobacteraceae</taxon>
        <taxon>Sphaerobacter</taxon>
    </lineage>
</organism>
<accession>D1C886</accession>
<keyword evidence="11" id="KW-1185">Reference proteome</keyword>
<evidence type="ECO:0000259" key="9">
    <source>
        <dbReference type="PROSITE" id="PS50928"/>
    </source>
</evidence>
<evidence type="ECO:0000256" key="6">
    <source>
        <dbReference type="ARBA" id="ARBA00022989"/>
    </source>
</evidence>
<evidence type="ECO:0000256" key="4">
    <source>
        <dbReference type="ARBA" id="ARBA00022475"/>
    </source>
</evidence>
<dbReference type="InParanoid" id="D1C886"/>
<feature type="transmembrane region" description="Helical" evidence="8">
    <location>
        <begin position="217"/>
        <end position="243"/>
    </location>
</feature>
<protein>
    <submittedName>
        <fullName evidence="10">Binding-protein-dependent transport systems inner membrane component</fullName>
    </submittedName>
</protein>
<evidence type="ECO:0000256" key="2">
    <source>
        <dbReference type="ARBA" id="ARBA00007069"/>
    </source>
</evidence>
<comment type="similarity">
    <text evidence="2">Belongs to the binding-protein-dependent transport system permease family. CysTW subfamily.</text>
</comment>